<name>A0A1H8W759_9FIRM</name>
<dbReference type="EMBL" id="FODY01000014">
    <property type="protein sequence ID" value="SEP23494.1"/>
    <property type="molecule type" value="Genomic_DNA"/>
</dbReference>
<keyword evidence="2" id="KW-1185">Reference proteome</keyword>
<reference evidence="1 2" key="1">
    <citation type="submission" date="2016-10" db="EMBL/GenBank/DDBJ databases">
        <authorList>
            <person name="de Groot N.N."/>
        </authorList>
    </citation>
    <scope>NUCLEOTIDE SEQUENCE [LARGE SCALE GENOMIC DNA]</scope>
    <source>
        <strain evidence="1 2">DSM 13305</strain>
    </source>
</reference>
<dbReference type="STRING" id="112903.SAMN04490178_11493"/>
<dbReference type="AlphaFoldDB" id="A0A1H8W759"/>
<dbReference type="OrthoDB" id="308037at2"/>
<evidence type="ECO:0000313" key="2">
    <source>
        <dbReference type="Proteomes" id="UP000198847"/>
    </source>
</evidence>
<dbReference type="Proteomes" id="UP000198847">
    <property type="component" value="Unassembled WGS sequence"/>
</dbReference>
<proteinExistence type="predicted"/>
<dbReference type="RefSeq" id="WP_091747785.1">
    <property type="nucleotide sequence ID" value="NZ_FODY01000014.1"/>
</dbReference>
<organism evidence="1 2">
    <name type="scientific">Propionispora vibrioides</name>
    <dbReference type="NCBI Taxonomy" id="112903"/>
    <lineage>
        <taxon>Bacteria</taxon>
        <taxon>Bacillati</taxon>
        <taxon>Bacillota</taxon>
        <taxon>Negativicutes</taxon>
        <taxon>Selenomonadales</taxon>
        <taxon>Sporomusaceae</taxon>
        <taxon>Propionispora</taxon>
    </lineage>
</organism>
<sequence length="175" mass="18736">MPANQGANRPCIFIRIVPHKDRERKLRELTAGMEEEGIPCQIADATEQEEGAGVLAHEAAVQSQLAVGVGVTDGEIAVHYAKLPVGKPLFLSAEQQPAVWRSLGYNAARLVKGIPFKGIEPEPETKAASCREQQSMAVEQDTAAMESLVAAIVQRILQESANGHGGGVGTWSDKR</sequence>
<dbReference type="Pfam" id="PF02288">
    <property type="entry name" value="Dehydratase_MU"/>
    <property type="match status" value="1"/>
</dbReference>
<protein>
    <submittedName>
        <fullName evidence="1">Dehydratase medium subunit</fullName>
    </submittedName>
</protein>
<evidence type="ECO:0000313" key="1">
    <source>
        <dbReference type="EMBL" id="SEP23494.1"/>
    </source>
</evidence>
<dbReference type="Gene3D" id="3.40.50.10150">
    <property type="entry name" value="B12-dependent dehydatase associated subunit"/>
    <property type="match status" value="1"/>
</dbReference>
<gene>
    <name evidence="1" type="ORF">SAMN04490178_11493</name>
</gene>
<dbReference type="SUPFAM" id="SSF52968">
    <property type="entry name" value="B12-dependent dehydatase associated subunit"/>
    <property type="match status" value="1"/>
</dbReference>
<accession>A0A1H8W759</accession>
<dbReference type="InterPro" id="IPR010254">
    <property type="entry name" value="B12-dep_deHydtase_bsu"/>
</dbReference>
<dbReference type="InterPro" id="IPR003208">
    <property type="entry name" value="Dehydtase/Dehydtase_re"/>
</dbReference>